<dbReference type="InterPro" id="IPR013762">
    <property type="entry name" value="Integrase-like_cat_sf"/>
</dbReference>
<evidence type="ECO:0000313" key="3">
    <source>
        <dbReference type="EMBL" id="MCZ2491906.1"/>
    </source>
</evidence>
<comment type="caution">
    <text evidence="3">The sequence shown here is derived from an EMBL/GenBank/DDBJ whole genome shotgun (WGS) entry which is preliminary data.</text>
</comment>
<dbReference type="SUPFAM" id="SSF56349">
    <property type="entry name" value="DNA breaking-rejoining enzymes"/>
    <property type="match status" value="1"/>
</dbReference>
<dbReference type="InterPro" id="IPR002104">
    <property type="entry name" value="Integrase_catalytic"/>
</dbReference>
<dbReference type="PROSITE" id="PS51898">
    <property type="entry name" value="TYR_RECOMBINASE"/>
    <property type="match status" value="1"/>
</dbReference>
<keyword evidence="4" id="KW-1185">Reference proteome</keyword>
<protein>
    <submittedName>
        <fullName evidence="3">Site-specific integrase</fullName>
    </submittedName>
</protein>
<evidence type="ECO:0000259" key="2">
    <source>
        <dbReference type="PROSITE" id="PS51898"/>
    </source>
</evidence>
<reference evidence="3" key="1">
    <citation type="submission" date="2022-09" db="EMBL/GenBank/DDBJ databases">
        <title>Diversity of Dellaglioa algida.</title>
        <authorList>
            <person name="Matthias E."/>
            <person name="Werum V."/>
        </authorList>
    </citation>
    <scope>NUCLEOTIDE SEQUENCE</scope>
    <source>
        <strain evidence="3">TMW 2.2523</strain>
    </source>
</reference>
<keyword evidence="1" id="KW-0233">DNA recombination</keyword>
<name>A0ABT4JNH0_9LACO</name>
<dbReference type="RefSeq" id="WP_269024274.1">
    <property type="nucleotide sequence ID" value="NZ_JANXKW010000008.1"/>
</dbReference>
<gene>
    <name evidence="3" type="ORF">N0K80_07030</name>
</gene>
<organism evidence="3 4">
    <name type="scientific">Dellaglioa carnosa</name>
    <dbReference type="NCBI Taxonomy" id="2995136"/>
    <lineage>
        <taxon>Bacteria</taxon>
        <taxon>Bacillati</taxon>
        <taxon>Bacillota</taxon>
        <taxon>Bacilli</taxon>
        <taxon>Lactobacillales</taxon>
        <taxon>Lactobacillaceae</taxon>
        <taxon>Dellaglioa</taxon>
    </lineage>
</organism>
<proteinExistence type="predicted"/>
<dbReference type="CDD" id="cd01189">
    <property type="entry name" value="INT_ICEBs1_C_like"/>
    <property type="match status" value="1"/>
</dbReference>
<dbReference type="EMBL" id="JANXLI010000007">
    <property type="protein sequence ID" value="MCZ2491906.1"/>
    <property type="molecule type" value="Genomic_DNA"/>
</dbReference>
<dbReference type="InterPro" id="IPR011010">
    <property type="entry name" value="DNA_brk_join_enz"/>
</dbReference>
<dbReference type="Pfam" id="PF00589">
    <property type="entry name" value="Phage_integrase"/>
    <property type="match status" value="1"/>
</dbReference>
<dbReference type="Proteomes" id="UP001081467">
    <property type="component" value="Unassembled WGS sequence"/>
</dbReference>
<accession>A0ABT4JNH0</accession>
<evidence type="ECO:0000313" key="4">
    <source>
        <dbReference type="Proteomes" id="UP001081467"/>
    </source>
</evidence>
<dbReference type="PANTHER" id="PTHR30349:SF64">
    <property type="entry name" value="PROPHAGE INTEGRASE INTD-RELATED"/>
    <property type="match status" value="1"/>
</dbReference>
<dbReference type="Gene3D" id="1.10.443.10">
    <property type="entry name" value="Intergrase catalytic core"/>
    <property type="match status" value="1"/>
</dbReference>
<evidence type="ECO:0000256" key="1">
    <source>
        <dbReference type="ARBA" id="ARBA00023172"/>
    </source>
</evidence>
<dbReference type="PANTHER" id="PTHR30349">
    <property type="entry name" value="PHAGE INTEGRASE-RELATED"/>
    <property type="match status" value="1"/>
</dbReference>
<sequence>MLQNVTKIKNYAGLVFKEAKRLKIIYDNPIELVILPKKPTALGEEKFENFWDINELRTFFTHLNTEYSGTHDKVIALFRLLAFTGMRKGEALALQFTDFDFINNTVTINKTVTRAVDNHMVIGTPKTVKSFRTIDIDVLTSKIIQKWQNTQRKEMLMLGFNTNNTNQLVFPNKDNMLLNVTKPNKWLDHIISKYDLKHITVHGLRHTACALLFESGATIKQVQERLGHSNAETTLNIYAHVSKYAKKETADKFAKYVNF</sequence>
<dbReference type="InterPro" id="IPR050090">
    <property type="entry name" value="Tyrosine_recombinase_XerCD"/>
</dbReference>
<feature type="domain" description="Tyr recombinase" evidence="2">
    <location>
        <begin position="37"/>
        <end position="251"/>
    </location>
</feature>